<comment type="caution">
    <text evidence="2">The sequence shown here is derived from an EMBL/GenBank/DDBJ whole genome shotgun (WGS) entry which is preliminary data.</text>
</comment>
<feature type="compositionally biased region" description="Acidic residues" evidence="1">
    <location>
        <begin position="324"/>
        <end position="339"/>
    </location>
</feature>
<evidence type="ECO:0000313" key="2">
    <source>
        <dbReference type="EMBL" id="PEN08430.1"/>
    </source>
</evidence>
<accession>A0A2H3NNM6</accession>
<sequence length="543" mass="57208">MLVLALFIGLTGCDPSVSPMEDTNPPSERPDASSSALSVALLPGGMQQASSETGPAYRCTANVFDPEAEAGYRTYDLALAFPDSVQADSSSEVESEFTEFNFTLSLEPTADSTAADSTARQTASRVRCNVPPTEEALALMADRIEADLQAQFGEDGYRFVDSDSSAAGQAQSSAQRAAQNGGYDGAAFRSNYVQDVPDYLTCFDGGGGAMVCFFNEVTVTADGGGGYTPTIPTPPDPGAPSGPGDDGTPSGGGSPSDPADCSGSLQGPTPESTAAYPASGDVPTWLIPQPDADPASGSDLLDPDYPDNPTPADPGGAGDPGGTECDDEETSEDEPEEEPGWGKAIKIGRKIKDAIDRGDDLLDVQTWKRIGQEEWDDLLECGLNTMDATTGDPVAIVSALDCAADQLLGVSFFELLSGLKIADRLGLGWYDDVMGAMADSGYVNQLINNTSDLNLLEDIATQGDKLFGKWVMPEGTSTMDILHSFESKWGTTVSQLDDAGRLQLRNSDGSIVMTRYPSTNTDYFGIDINYVNEDRILKIRAGH</sequence>
<feature type="compositionally biased region" description="Pro residues" evidence="1">
    <location>
        <begin position="231"/>
        <end position="240"/>
    </location>
</feature>
<evidence type="ECO:0000313" key="3">
    <source>
        <dbReference type="Proteomes" id="UP000221024"/>
    </source>
</evidence>
<keyword evidence="3" id="KW-1185">Reference proteome</keyword>
<organism evidence="2 3">
    <name type="scientific">Longimonas halophila</name>
    <dbReference type="NCBI Taxonomy" id="1469170"/>
    <lineage>
        <taxon>Bacteria</taxon>
        <taxon>Pseudomonadati</taxon>
        <taxon>Rhodothermota</taxon>
        <taxon>Rhodothermia</taxon>
        <taxon>Rhodothermales</taxon>
        <taxon>Salisaetaceae</taxon>
        <taxon>Longimonas</taxon>
    </lineage>
</organism>
<name>A0A2H3NNM6_9BACT</name>
<feature type="region of interest" description="Disordered" evidence="1">
    <location>
        <begin position="225"/>
        <end position="344"/>
    </location>
</feature>
<evidence type="ECO:0000256" key="1">
    <source>
        <dbReference type="SAM" id="MobiDB-lite"/>
    </source>
</evidence>
<feature type="compositionally biased region" description="Low complexity" evidence="1">
    <location>
        <begin position="255"/>
        <end position="264"/>
    </location>
</feature>
<proteinExistence type="predicted"/>
<dbReference type="Proteomes" id="UP000221024">
    <property type="component" value="Unassembled WGS sequence"/>
</dbReference>
<dbReference type="EMBL" id="PDEP01000003">
    <property type="protein sequence ID" value="PEN08430.1"/>
    <property type="molecule type" value="Genomic_DNA"/>
</dbReference>
<protein>
    <submittedName>
        <fullName evidence="2">Uncharacterized protein</fullName>
    </submittedName>
</protein>
<reference evidence="2 3" key="1">
    <citation type="submission" date="2017-10" db="EMBL/GenBank/DDBJ databases">
        <title>Draft genome of Longimonas halophila.</title>
        <authorList>
            <person name="Goh K.M."/>
            <person name="Shamsir M.S."/>
            <person name="Lim S.W."/>
        </authorList>
    </citation>
    <scope>NUCLEOTIDE SEQUENCE [LARGE SCALE GENOMIC DNA]</scope>
    <source>
        <strain evidence="2 3">KCTC 42399</strain>
    </source>
</reference>
<feature type="region of interest" description="Disordered" evidence="1">
    <location>
        <begin position="15"/>
        <end position="35"/>
    </location>
</feature>
<dbReference type="AlphaFoldDB" id="A0A2H3NNM6"/>
<gene>
    <name evidence="2" type="ORF">CRI93_04775</name>
</gene>